<dbReference type="eggNOG" id="ENOG502R52Y">
    <property type="taxonomic scope" value="Eukaryota"/>
</dbReference>
<dbReference type="OMA" id="VPMISED"/>
<keyword evidence="2" id="KW-1185">Reference proteome</keyword>
<reference evidence="2" key="1">
    <citation type="journal article" date="2012" name="Nat. Biotechnol.">
        <title>Reference genome sequence of the model plant Setaria.</title>
        <authorList>
            <person name="Bennetzen J.L."/>
            <person name="Schmutz J."/>
            <person name="Wang H."/>
            <person name="Percifield R."/>
            <person name="Hawkins J."/>
            <person name="Pontaroli A.C."/>
            <person name="Estep M."/>
            <person name="Feng L."/>
            <person name="Vaughn J.N."/>
            <person name="Grimwood J."/>
            <person name="Jenkins J."/>
            <person name="Barry K."/>
            <person name="Lindquist E."/>
            <person name="Hellsten U."/>
            <person name="Deshpande S."/>
            <person name="Wang X."/>
            <person name="Wu X."/>
            <person name="Mitros T."/>
            <person name="Triplett J."/>
            <person name="Yang X."/>
            <person name="Ye C.Y."/>
            <person name="Mauro-Herrera M."/>
            <person name="Wang L."/>
            <person name="Li P."/>
            <person name="Sharma M."/>
            <person name="Sharma R."/>
            <person name="Ronald P.C."/>
            <person name="Panaud O."/>
            <person name="Kellogg E.A."/>
            <person name="Brutnell T.P."/>
            <person name="Doust A.N."/>
            <person name="Tuskan G.A."/>
            <person name="Rokhsar D."/>
            <person name="Devos K.M."/>
        </authorList>
    </citation>
    <scope>NUCLEOTIDE SEQUENCE [LARGE SCALE GENOMIC DNA]</scope>
    <source>
        <strain evidence="2">cv. Yugu1</strain>
    </source>
</reference>
<evidence type="ECO:0000313" key="1">
    <source>
        <dbReference type="EnsemblPlants" id="KQL10305"/>
    </source>
</evidence>
<accession>K3Y1W1</accession>
<dbReference type="EMBL" id="AGNK02002359">
    <property type="status" value="NOT_ANNOTATED_CDS"/>
    <property type="molecule type" value="Genomic_DNA"/>
</dbReference>
<reference evidence="1" key="2">
    <citation type="submission" date="2018-08" db="UniProtKB">
        <authorList>
            <consortium name="EnsemblPlants"/>
        </authorList>
    </citation>
    <scope>IDENTIFICATION</scope>
    <source>
        <strain evidence="1">Yugu1</strain>
    </source>
</reference>
<dbReference type="Proteomes" id="UP000004995">
    <property type="component" value="Unassembled WGS sequence"/>
</dbReference>
<sequence>MAPRRAAAGPCCSFRDKCLCSWVRRCSPRIPSVAPGRDYSCVPASGDDPGAWSVLVGFISASEGNAIDFRLHRFHVARSGRVLGRSDDTLEVLRGGYDRAKVGEMEPPQILSAMASPSPDGRSLFLFSRQIEDADGSRSHRLRPLQLHLGLNADDNRKITASPLPAVPLGPIMRTRPIAAASDLWAPCFSDHVGPPLSSTLTMKRLDKDAGRWVEVDAKNKPHVTSPPAGEFVGRVLHGYIVIGHVILLSMQPSHVLFTFDCSTCTWAEVVTIETEKNRYIPIHERGVYVEEDDTIYFLSGVVVYAYKLCQDDQGQYRMAPPTLVDCICPFDDEGYGFLTHLGNRLMCAVWIGVSLRCSCDTRHVLITVFRVTGSMSNQGHFFPKGIKILHSTCRRLDISPSTPITSNGEFCFLQEYEEFNLDASMPLEAMEAATSLNVAEPSVMLGCCREFRNETPLLTAVMLEGSPILARKALYIVCQVASHSTVYKVFIADGRLESHGQILRPRCIMNTFSSGDEYGMMKKPLPWHFVCCSKNIYAYGRSGDELYTCNLHSGALSCIPLKRPVQVSIALVLQVGSRIIAIGDTICDVYCFGSNQEWKHIRTHGTFNLKREVNLSGYAVLSDDIFIVSDADRSCLLLLDLLTREWSYIRIFSEFSRSPHSWVEVVSGWPSESGFLNGRSVFIEGFIYSCADGGIAAYEIIKQGDSYYLGDHVYMKLQWCKFWEAHRMCLDYVGKDTVSGAIVLCVVQ</sequence>
<name>K3Y1W1_SETIT</name>
<protein>
    <submittedName>
        <fullName evidence="1">Uncharacterized protein</fullName>
    </submittedName>
</protein>
<dbReference type="InterPro" id="IPR011043">
    <property type="entry name" value="Gal_Oxase/kelch_b-propeller"/>
</dbReference>
<dbReference type="Gramene" id="KQL10305">
    <property type="protein sequence ID" value="KQL10305"/>
    <property type="gene ID" value="SETIT_008180mg"/>
</dbReference>
<dbReference type="HOGENOM" id="CLU_020285_0_0_1"/>
<dbReference type="InParanoid" id="K3Y1W1"/>
<dbReference type="EnsemblPlants" id="KQL10305">
    <property type="protein sequence ID" value="KQL10305"/>
    <property type="gene ID" value="SETIT_008180mg"/>
</dbReference>
<proteinExistence type="predicted"/>
<dbReference type="AlphaFoldDB" id="K3Y1W1"/>
<evidence type="ECO:0000313" key="2">
    <source>
        <dbReference type="Proteomes" id="UP000004995"/>
    </source>
</evidence>
<dbReference type="SUPFAM" id="SSF50965">
    <property type="entry name" value="Galactose oxidase, central domain"/>
    <property type="match status" value="1"/>
</dbReference>
<organism evidence="1 2">
    <name type="scientific">Setaria italica</name>
    <name type="common">Foxtail millet</name>
    <name type="synonym">Panicum italicum</name>
    <dbReference type="NCBI Taxonomy" id="4555"/>
    <lineage>
        <taxon>Eukaryota</taxon>
        <taxon>Viridiplantae</taxon>
        <taxon>Streptophyta</taxon>
        <taxon>Embryophyta</taxon>
        <taxon>Tracheophyta</taxon>
        <taxon>Spermatophyta</taxon>
        <taxon>Magnoliopsida</taxon>
        <taxon>Liliopsida</taxon>
        <taxon>Poales</taxon>
        <taxon>Poaceae</taxon>
        <taxon>PACMAD clade</taxon>
        <taxon>Panicoideae</taxon>
        <taxon>Panicodae</taxon>
        <taxon>Paniceae</taxon>
        <taxon>Cenchrinae</taxon>
        <taxon>Setaria</taxon>
    </lineage>
</organism>